<protein>
    <submittedName>
        <fullName evidence="2">Uncharacterized protein</fullName>
    </submittedName>
</protein>
<evidence type="ECO:0000313" key="2">
    <source>
        <dbReference type="EMBL" id="MCI52884.1"/>
    </source>
</evidence>
<sequence>AVSSSFGQLTPQTSSPKDKVSNAELLTQQPSVLSHM</sequence>
<dbReference type="Proteomes" id="UP000265520">
    <property type="component" value="Unassembled WGS sequence"/>
</dbReference>
<accession>A0A392SXD7</accession>
<feature type="region of interest" description="Disordered" evidence="1">
    <location>
        <begin position="1"/>
        <end position="36"/>
    </location>
</feature>
<feature type="non-terminal residue" evidence="2">
    <location>
        <position position="1"/>
    </location>
</feature>
<feature type="compositionally biased region" description="Polar residues" evidence="1">
    <location>
        <begin position="24"/>
        <end position="36"/>
    </location>
</feature>
<comment type="caution">
    <text evidence="2">The sequence shown here is derived from an EMBL/GenBank/DDBJ whole genome shotgun (WGS) entry which is preliminary data.</text>
</comment>
<name>A0A392SXD7_9FABA</name>
<organism evidence="2 3">
    <name type="scientific">Trifolium medium</name>
    <dbReference type="NCBI Taxonomy" id="97028"/>
    <lineage>
        <taxon>Eukaryota</taxon>
        <taxon>Viridiplantae</taxon>
        <taxon>Streptophyta</taxon>
        <taxon>Embryophyta</taxon>
        <taxon>Tracheophyta</taxon>
        <taxon>Spermatophyta</taxon>
        <taxon>Magnoliopsida</taxon>
        <taxon>eudicotyledons</taxon>
        <taxon>Gunneridae</taxon>
        <taxon>Pentapetalae</taxon>
        <taxon>rosids</taxon>
        <taxon>fabids</taxon>
        <taxon>Fabales</taxon>
        <taxon>Fabaceae</taxon>
        <taxon>Papilionoideae</taxon>
        <taxon>50 kb inversion clade</taxon>
        <taxon>NPAAA clade</taxon>
        <taxon>Hologalegina</taxon>
        <taxon>IRL clade</taxon>
        <taxon>Trifolieae</taxon>
        <taxon>Trifolium</taxon>
    </lineage>
</organism>
<feature type="compositionally biased region" description="Polar residues" evidence="1">
    <location>
        <begin position="1"/>
        <end position="15"/>
    </location>
</feature>
<keyword evidence="3" id="KW-1185">Reference proteome</keyword>
<proteinExistence type="predicted"/>
<dbReference type="EMBL" id="LXQA010454390">
    <property type="protein sequence ID" value="MCI52884.1"/>
    <property type="molecule type" value="Genomic_DNA"/>
</dbReference>
<evidence type="ECO:0000313" key="3">
    <source>
        <dbReference type="Proteomes" id="UP000265520"/>
    </source>
</evidence>
<reference evidence="2 3" key="1">
    <citation type="journal article" date="2018" name="Front. Plant Sci.">
        <title>Red Clover (Trifolium pratense) and Zigzag Clover (T. medium) - A Picture of Genomic Similarities and Differences.</title>
        <authorList>
            <person name="Dluhosova J."/>
            <person name="Istvanek J."/>
            <person name="Nedelnik J."/>
            <person name="Repkova J."/>
        </authorList>
    </citation>
    <scope>NUCLEOTIDE SEQUENCE [LARGE SCALE GENOMIC DNA]</scope>
    <source>
        <strain evidence="3">cv. 10/8</strain>
        <tissue evidence="2">Leaf</tissue>
    </source>
</reference>
<evidence type="ECO:0000256" key="1">
    <source>
        <dbReference type="SAM" id="MobiDB-lite"/>
    </source>
</evidence>
<dbReference type="AlphaFoldDB" id="A0A392SXD7"/>